<dbReference type="EMBL" id="CM003371">
    <property type="protein sequence ID" value="KOM30615.1"/>
    <property type="molecule type" value="Genomic_DNA"/>
</dbReference>
<reference evidence="3" key="1">
    <citation type="journal article" date="2015" name="Proc. Natl. Acad. Sci. U.S.A.">
        <title>Genome sequencing of adzuki bean (Vigna angularis) provides insight into high starch and low fat accumulation and domestication.</title>
        <authorList>
            <person name="Yang K."/>
            <person name="Tian Z."/>
            <person name="Chen C."/>
            <person name="Luo L."/>
            <person name="Zhao B."/>
            <person name="Wang Z."/>
            <person name="Yu L."/>
            <person name="Li Y."/>
            <person name="Sun Y."/>
            <person name="Li W."/>
            <person name="Chen Y."/>
            <person name="Li Y."/>
            <person name="Zhang Y."/>
            <person name="Ai D."/>
            <person name="Zhao J."/>
            <person name="Shang C."/>
            <person name="Ma Y."/>
            <person name="Wu B."/>
            <person name="Wang M."/>
            <person name="Gao L."/>
            <person name="Sun D."/>
            <person name="Zhang P."/>
            <person name="Guo F."/>
            <person name="Wang W."/>
            <person name="Li Y."/>
            <person name="Wang J."/>
            <person name="Varshney R.K."/>
            <person name="Wang J."/>
            <person name="Ling H.Q."/>
            <person name="Wan P."/>
        </authorList>
    </citation>
    <scope>NUCLEOTIDE SEQUENCE</scope>
    <source>
        <strain evidence="3">cv. Jingnong 6</strain>
    </source>
</reference>
<feature type="compositionally biased region" description="Basic and acidic residues" evidence="1">
    <location>
        <begin position="25"/>
        <end position="37"/>
    </location>
</feature>
<dbReference type="AlphaFoldDB" id="A0A0L9TJ80"/>
<organism evidence="2 3">
    <name type="scientific">Phaseolus angularis</name>
    <name type="common">Azuki bean</name>
    <name type="synonym">Vigna angularis</name>
    <dbReference type="NCBI Taxonomy" id="3914"/>
    <lineage>
        <taxon>Eukaryota</taxon>
        <taxon>Viridiplantae</taxon>
        <taxon>Streptophyta</taxon>
        <taxon>Embryophyta</taxon>
        <taxon>Tracheophyta</taxon>
        <taxon>Spermatophyta</taxon>
        <taxon>Magnoliopsida</taxon>
        <taxon>eudicotyledons</taxon>
        <taxon>Gunneridae</taxon>
        <taxon>Pentapetalae</taxon>
        <taxon>rosids</taxon>
        <taxon>fabids</taxon>
        <taxon>Fabales</taxon>
        <taxon>Fabaceae</taxon>
        <taxon>Papilionoideae</taxon>
        <taxon>50 kb inversion clade</taxon>
        <taxon>NPAAA clade</taxon>
        <taxon>indigoferoid/millettioid clade</taxon>
        <taxon>Phaseoleae</taxon>
        <taxon>Vigna</taxon>
    </lineage>
</organism>
<evidence type="ECO:0000313" key="3">
    <source>
        <dbReference type="Proteomes" id="UP000053144"/>
    </source>
</evidence>
<evidence type="ECO:0000313" key="2">
    <source>
        <dbReference type="EMBL" id="KOM30615.1"/>
    </source>
</evidence>
<sequence>MFFKFTPNLSVGVSFAGTSPLEQEGNERSTLKSTERLRQKKGKQLRRSQLSEGRKTRKKETKQERSLNIIMSTTLLHIDTDRRNHQRQQASTNSQPFGFIDIRPFGHTGNRPFGLARTRPFGHTGNWPFDLRYLAIRPRTYSAIRPYKSSAIRPHMYSAIQVFGPSVSTARPSWPRVFKH</sequence>
<protein>
    <submittedName>
        <fullName evidence="2">Uncharacterized protein</fullName>
    </submittedName>
</protein>
<evidence type="ECO:0000256" key="1">
    <source>
        <dbReference type="SAM" id="MobiDB-lite"/>
    </source>
</evidence>
<name>A0A0L9TJ80_PHAAN</name>
<feature type="region of interest" description="Disordered" evidence="1">
    <location>
        <begin position="14"/>
        <end position="66"/>
    </location>
</feature>
<gene>
    <name evidence="2" type="ORF">LR48_Vigan01g016900</name>
</gene>
<proteinExistence type="predicted"/>
<dbReference type="Gramene" id="KOM30615">
    <property type="protein sequence ID" value="KOM30615"/>
    <property type="gene ID" value="LR48_Vigan01g016900"/>
</dbReference>
<accession>A0A0L9TJ80</accession>
<dbReference type="Proteomes" id="UP000053144">
    <property type="component" value="Chromosome 1"/>
</dbReference>